<protein>
    <recommendedName>
        <fullName evidence="5">Pentatricopeptide repeat-containing protein</fullName>
    </recommendedName>
</protein>
<evidence type="ECO:0000313" key="3">
    <source>
        <dbReference type="EMBL" id="RYQ99725.1"/>
    </source>
</evidence>
<evidence type="ECO:0008006" key="5">
    <source>
        <dbReference type="Google" id="ProtNLM"/>
    </source>
</evidence>
<dbReference type="InterPro" id="IPR002885">
    <property type="entry name" value="PPR_rpt"/>
</dbReference>
<dbReference type="GO" id="GO:0003723">
    <property type="term" value="F:RNA binding"/>
    <property type="evidence" value="ECO:0007669"/>
    <property type="project" value="InterPro"/>
</dbReference>
<sequence>MLFGYARIGNIGFALERCGFLELYTLVCYLQNGTDQKAIDIFKRMRSLRIPHDYATFAVVLKAYSGIGDYCLGLQVHCLASRMGFDNDIVTASALVDIQLHGHALKFSFEYDTIVGTATLDMFSKCNRRSDARKLFNSLPNPTRQSYNAIIVGYARQDQGLKALENVQSLKRSYLGFDEINLSGALTACAAIKSWLDGIQLHGLAIKCGLIFVICVANAILDMYGKCGGLMESCLIFDEMKKRDVVSWNAIILAHEQNEEVETTLLLFISILWSTMEPDDFTYGSVVKACAAQQALNYGMEIHGQIIKSELGLDSFVGSSLVDMYCKCGMLEEAEKIHYILEGQTMASWNSILSGFSSQKQSENAQKHFSQMLEMGVIPDNFTYATVLDICANLATVELGKQIHAQILKL</sequence>
<dbReference type="InterPro" id="IPR011990">
    <property type="entry name" value="TPR-like_helical_dom_sf"/>
</dbReference>
<dbReference type="EMBL" id="SDMP01000017">
    <property type="protein sequence ID" value="RYQ99725.1"/>
    <property type="molecule type" value="Genomic_DNA"/>
</dbReference>
<evidence type="ECO:0000256" key="1">
    <source>
        <dbReference type="ARBA" id="ARBA00022737"/>
    </source>
</evidence>
<comment type="caution">
    <text evidence="3">The sequence shown here is derived from an EMBL/GenBank/DDBJ whole genome shotgun (WGS) entry which is preliminary data.</text>
</comment>
<dbReference type="Proteomes" id="UP000289738">
    <property type="component" value="Chromosome B07"/>
</dbReference>
<keyword evidence="4" id="KW-1185">Reference proteome</keyword>
<organism evidence="3 4">
    <name type="scientific">Arachis hypogaea</name>
    <name type="common">Peanut</name>
    <dbReference type="NCBI Taxonomy" id="3818"/>
    <lineage>
        <taxon>Eukaryota</taxon>
        <taxon>Viridiplantae</taxon>
        <taxon>Streptophyta</taxon>
        <taxon>Embryophyta</taxon>
        <taxon>Tracheophyta</taxon>
        <taxon>Spermatophyta</taxon>
        <taxon>Magnoliopsida</taxon>
        <taxon>eudicotyledons</taxon>
        <taxon>Gunneridae</taxon>
        <taxon>Pentapetalae</taxon>
        <taxon>rosids</taxon>
        <taxon>fabids</taxon>
        <taxon>Fabales</taxon>
        <taxon>Fabaceae</taxon>
        <taxon>Papilionoideae</taxon>
        <taxon>50 kb inversion clade</taxon>
        <taxon>dalbergioids sensu lato</taxon>
        <taxon>Dalbergieae</taxon>
        <taxon>Pterocarpus clade</taxon>
        <taxon>Arachis</taxon>
    </lineage>
</organism>
<dbReference type="PANTHER" id="PTHR47926:SF533">
    <property type="entry name" value="DYW DOMAIN-CONTAINING PROTEIN"/>
    <property type="match status" value="1"/>
</dbReference>
<dbReference type="STRING" id="3818.A0A444YCS0"/>
<dbReference type="Pfam" id="PF13041">
    <property type="entry name" value="PPR_2"/>
    <property type="match status" value="1"/>
</dbReference>
<reference evidence="3 4" key="1">
    <citation type="submission" date="2019-01" db="EMBL/GenBank/DDBJ databases">
        <title>Sequencing of cultivated peanut Arachis hypogaea provides insights into genome evolution and oil improvement.</title>
        <authorList>
            <person name="Chen X."/>
        </authorList>
    </citation>
    <scope>NUCLEOTIDE SEQUENCE [LARGE SCALE GENOMIC DNA]</scope>
    <source>
        <strain evidence="4">cv. Fuhuasheng</strain>
        <tissue evidence="3">Leaves</tissue>
    </source>
</reference>
<feature type="repeat" description="PPR" evidence="2">
    <location>
        <begin position="345"/>
        <end position="379"/>
    </location>
</feature>
<dbReference type="AlphaFoldDB" id="A0A444YCS0"/>
<name>A0A444YCS0_ARAHY</name>
<proteinExistence type="predicted"/>
<dbReference type="Gene3D" id="1.25.40.10">
    <property type="entry name" value="Tetratricopeptide repeat domain"/>
    <property type="match status" value="3"/>
</dbReference>
<dbReference type="FunFam" id="1.25.40.10:FF:000196">
    <property type="entry name" value="Pentatricopeptide repeat-containing protein At4g14850"/>
    <property type="match status" value="1"/>
</dbReference>
<dbReference type="PANTHER" id="PTHR47926">
    <property type="entry name" value="PENTATRICOPEPTIDE REPEAT-CONTAINING PROTEIN"/>
    <property type="match status" value="1"/>
</dbReference>
<evidence type="ECO:0000256" key="2">
    <source>
        <dbReference type="PROSITE-ProRule" id="PRU00708"/>
    </source>
</evidence>
<keyword evidence="1" id="KW-0677">Repeat</keyword>
<accession>A0A444YCS0</accession>
<gene>
    <name evidence="3" type="ORF">Ahy_B07g087711</name>
</gene>
<dbReference type="FunFam" id="1.25.40.10:FF:000669">
    <property type="entry name" value="Pentatricopeptide repeat-containing protein At4g33990"/>
    <property type="match status" value="1"/>
</dbReference>
<dbReference type="InterPro" id="IPR046960">
    <property type="entry name" value="PPR_At4g14850-like_plant"/>
</dbReference>
<evidence type="ECO:0000313" key="4">
    <source>
        <dbReference type="Proteomes" id="UP000289738"/>
    </source>
</evidence>
<dbReference type="Pfam" id="PF01535">
    <property type="entry name" value="PPR"/>
    <property type="match status" value="2"/>
</dbReference>
<dbReference type="PROSITE" id="PS51375">
    <property type="entry name" value="PPR"/>
    <property type="match status" value="1"/>
</dbReference>
<dbReference type="GO" id="GO:0009451">
    <property type="term" value="P:RNA modification"/>
    <property type="evidence" value="ECO:0007669"/>
    <property type="project" value="InterPro"/>
</dbReference>